<dbReference type="Proteomes" id="UP000383932">
    <property type="component" value="Unassembled WGS sequence"/>
</dbReference>
<dbReference type="Pfam" id="PF00018">
    <property type="entry name" value="SH3_1"/>
    <property type="match status" value="1"/>
</dbReference>
<sequence length="109" mass="11818">MPSTSAQPSAANQPQKQTPAQPQTATAASIYPRPNIPVSLAPAPRPPRTLTVLYDFAAESGTSNELSLKQGQKLYLLPESDTEKEWIWCRTEVGTAGYAPKCYIKVDNA</sequence>
<gene>
    <name evidence="5" type="ORF">CTheo_9205</name>
</gene>
<dbReference type="SUPFAM" id="SSF50044">
    <property type="entry name" value="SH3-domain"/>
    <property type="match status" value="1"/>
</dbReference>
<evidence type="ECO:0000256" key="2">
    <source>
        <dbReference type="PROSITE-ProRule" id="PRU00192"/>
    </source>
</evidence>
<dbReference type="SMART" id="SM00326">
    <property type="entry name" value="SH3"/>
    <property type="match status" value="1"/>
</dbReference>
<dbReference type="InterPro" id="IPR001452">
    <property type="entry name" value="SH3_domain"/>
</dbReference>
<dbReference type="OrthoDB" id="8783038at2759"/>
<dbReference type="PROSITE" id="PS50002">
    <property type="entry name" value="SH3"/>
    <property type="match status" value="1"/>
</dbReference>
<name>A0A5N5Q5R7_9AGAM</name>
<dbReference type="AlphaFoldDB" id="A0A5N5Q5R7"/>
<evidence type="ECO:0000256" key="1">
    <source>
        <dbReference type="ARBA" id="ARBA00022443"/>
    </source>
</evidence>
<accession>A0A5N5Q5R7</accession>
<organism evidence="5 6">
    <name type="scientific">Ceratobasidium theobromae</name>
    <dbReference type="NCBI Taxonomy" id="1582974"/>
    <lineage>
        <taxon>Eukaryota</taxon>
        <taxon>Fungi</taxon>
        <taxon>Dikarya</taxon>
        <taxon>Basidiomycota</taxon>
        <taxon>Agaricomycotina</taxon>
        <taxon>Agaricomycetes</taxon>
        <taxon>Cantharellales</taxon>
        <taxon>Ceratobasidiaceae</taxon>
        <taxon>Ceratobasidium</taxon>
    </lineage>
</organism>
<feature type="compositionally biased region" description="Low complexity" evidence="3">
    <location>
        <begin position="10"/>
        <end position="28"/>
    </location>
</feature>
<feature type="domain" description="SH3" evidence="4">
    <location>
        <begin position="45"/>
        <end position="109"/>
    </location>
</feature>
<reference evidence="5 6" key="1">
    <citation type="journal article" date="2019" name="Fungal Biol. Biotechnol.">
        <title>Draft genome sequence of fastidious pathogen Ceratobasidium theobromae, which causes vascular-streak dieback in Theobroma cacao.</title>
        <authorList>
            <person name="Ali S.S."/>
            <person name="Asman A."/>
            <person name="Shao J."/>
            <person name="Firmansyah A.P."/>
            <person name="Susilo A.W."/>
            <person name="Rosmana A."/>
            <person name="McMahon P."/>
            <person name="Junaid M."/>
            <person name="Guest D."/>
            <person name="Kheng T.Y."/>
            <person name="Meinhardt L.W."/>
            <person name="Bailey B.A."/>
        </authorList>
    </citation>
    <scope>NUCLEOTIDE SEQUENCE [LARGE SCALE GENOMIC DNA]</scope>
    <source>
        <strain evidence="5 6">CT2</strain>
    </source>
</reference>
<evidence type="ECO:0000313" key="5">
    <source>
        <dbReference type="EMBL" id="KAB5587360.1"/>
    </source>
</evidence>
<keyword evidence="6" id="KW-1185">Reference proteome</keyword>
<protein>
    <recommendedName>
        <fullName evidence="4">SH3 domain-containing protein</fullName>
    </recommendedName>
</protein>
<dbReference type="EMBL" id="SSOP01001176">
    <property type="protein sequence ID" value="KAB5587360.1"/>
    <property type="molecule type" value="Genomic_DNA"/>
</dbReference>
<evidence type="ECO:0000313" key="6">
    <source>
        <dbReference type="Proteomes" id="UP000383932"/>
    </source>
</evidence>
<proteinExistence type="predicted"/>
<feature type="region of interest" description="Disordered" evidence="3">
    <location>
        <begin position="1"/>
        <end position="46"/>
    </location>
</feature>
<dbReference type="InterPro" id="IPR036028">
    <property type="entry name" value="SH3-like_dom_sf"/>
</dbReference>
<evidence type="ECO:0000259" key="4">
    <source>
        <dbReference type="PROSITE" id="PS50002"/>
    </source>
</evidence>
<evidence type="ECO:0000256" key="3">
    <source>
        <dbReference type="SAM" id="MobiDB-lite"/>
    </source>
</evidence>
<comment type="caution">
    <text evidence="5">The sequence shown here is derived from an EMBL/GenBank/DDBJ whole genome shotgun (WGS) entry which is preliminary data.</text>
</comment>
<dbReference type="Gene3D" id="2.30.30.40">
    <property type="entry name" value="SH3 Domains"/>
    <property type="match status" value="1"/>
</dbReference>
<keyword evidence="1 2" id="KW-0728">SH3 domain</keyword>